<reference evidence="6" key="1">
    <citation type="journal article" date="2023" name="G3 (Bethesda)">
        <title>Whole genome assemblies of Zophobas morio and Tenebrio molitor.</title>
        <authorList>
            <person name="Kaur S."/>
            <person name="Stinson S.A."/>
            <person name="diCenzo G.C."/>
        </authorList>
    </citation>
    <scope>NUCLEOTIDE SEQUENCE</scope>
    <source>
        <strain evidence="6">QUZm001</strain>
    </source>
</reference>
<keyword evidence="1" id="KW-0479">Metal-binding</keyword>
<dbReference type="Proteomes" id="UP001168821">
    <property type="component" value="Unassembled WGS sequence"/>
</dbReference>
<evidence type="ECO:0000256" key="4">
    <source>
        <dbReference type="PROSITE-ProRule" id="PRU00146"/>
    </source>
</evidence>
<evidence type="ECO:0000256" key="2">
    <source>
        <dbReference type="ARBA" id="ARBA00022771"/>
    </source>
</evidence>
<dbReference type="SMART" id="SM00249">
    <property type="entry name" value="PHD"/>
    <property type="match status" value="1"/>
</dbReference>
<gene>
    <name evidence="6" type="ORF">Zmor_010977</name>
</gene>
<dbReference type="InterPro" id="IPR011011">
    <property type="entry name" value="Znf_FYVE_PHD"/>
</dbReference>
<name>A0AA38IQ45_9CUCU</name>
<evidence type="ECO:0000313" key="6">
    <source>
        <dbReference type="EMBL" id="KAJ3659281.1"/>
    </source>
</evidence>
<evidence type="ECO:0000256" key="3">
    <source>
        <dbReference type="ARBA" id="ARBA00022833"/>
    </source>
</evidence>
<dbReference type="InterPro" id="IPR019787">
    <property type="entry name" value="Znf_PHD-finger"/>
</dbReference>
<dbReference type="Pfam" id="PF00628">
    <property type="entry name" value="PHD"/>
    <property type="match status" value="1"/>
</dbReference>
<dbReference type="EMBL" id="JALNTZ010000003">
    <property type="protein sequence ID" value="KAJ3659281.1"/>
    <property type="molecule type" value="Genomic_DNA"/>
</dbReference>
<feature type="domain" description="PHD-type" evidence="5">
    <location>
        <begin position="1"/>
        <end position="58"/>
    </location>
</feature>
<evidence type="ECO:0000313" key="7">
    <source>
        <dbReference type="Proteomes" id="UP001168821"/>
    </source>
</evidence>
<evidence type="ECO:0000259" key="5">
    <source>
        <dbReference type="PROSITE" id="PS50016"/>
    </source>
</evidence>
<keyword evidence="3" id="KW-0862">Zinc</keyword>
<keyword evidence="7" id="KW-1185">Reference proteome</keyword>
<accession>A0AA38IQ45</accession>
<dbReference type="PROSITE" id="PS50016">
    <property type="entry name" value="ZF_PHD_2"/>
    <property type="match status" value="1"/>
</dbReference>
<evidence type="ECO:0000256" key="1">
    <source>
        <dbReference type="ARBA" id="ARBA00022723"/>
    </source>
</evidence>
<organism evidence="6 7">
    <name type="scientific">Zophobas morio</name>
    <dbReference type="NCBI Taxonomy" id="2755281"/>
    <lineage>
        <taxon>Eukaryota</taxon>
        <taxon>Metazoa</taxon>
        <taxon>Ecdysozoa</taxon>
        <taxon>Arthropoda</taxon>
        <taxon>Hexapoda</taxon>
        <taxon>Insecta</taxon>
        <taxon>Pterygota</taxon>
        <taxon>Neoptera</taxon>
        <taxon>Endopterygota</taxon>
        <taxon>Coleoptera</taxon>
        <taxon>Polyphaga</taxon>
        <taxon>Cucujiformia</taxon>
        <taxon>Tenebrionidae</taxon>
        <taxon>Zophobas</taxon>
    </lineage>
</organism>
<dbReference type="GO" id="GO:0008270">
    <property type="term" value="F:zinc ion binding"/>
    <property type="evidence" value="ECO:0007669"/>
    <property type="project" value="UniProtKB-KW"/>
</dbReference>
<dbReference type="AlphaFoldDB" id="A0AA38IQ45"/>
<keyword evidence="2 4" id="KW-0863">Zinc-finger</keyword>
<dbReference type="CDD" id="cd15489">
    <property type="entry name" value="PHD_SF"/>
    <property type="match status" value="1"/>
</dbReference>
<dbReference type="InterPro" id="IPR013083">
    <property type="entry name" value="Znf_RING/FYVE/PHD"/>
</dbReference>
<dbReference type="InterPro" id="IPR001965">
    <property type="entry name" value="Znf_PHD"/>
</dbReference>
<sequence>MPTCVVCSKNVKDNKLITCDICKNPAHAICYGLSRQEMDCLRSKNRKIRYFCTDCNIMEVIGGLKNEVEELKEKFSSMHSMIQGSTASSTNGKTLSEDDIIKEVEDRLRRTNNIVVSNLPESEGPDNIDEDISKFLNLLPIKDEIKNEIIPEKCYRIGKVKSDDKQRLFLVKCRSPSAVLDVLRNYKPTKSIYI</sequence>
<proteinExistence type="predicted"/>
<dbReference type="SUPFAM" id="SSF57903">
    <property type="entry name" value="FYVE/PHD zinc finger"/>
    <property type="match status" value="1"/>
</dbReference>
<protein>
    <recommendedName>
        <fullName evidence="5">PHD-type domain-containing protein</fullName>
    </recommendedName>
</protein>
<dbReference type="Gene3D" id="3.30.40.10">
    <property type="entry name" value="Zinc/RING finger domain, C3HC4 (zinc finger)"/>
    <property type="match status" value="1"/>
</dbReference>
<comment type="caution">
    <text evidence="6">The sequence shown here is derived from an EMBL/GenBank/DDBJ whole genome shotgun (WGS) entry which is preliminary data.</text>
</comment>